<dbReference type="InterPro" id="IPR027417">
    <property type="entry name" value="P-loop_NTPase"/>
</dbReference>
<proteinExistence type="predicted"/>
<keyword evidence="2" id="KW-1185">Reference proteome</keyword>
<evidence type="ECO:0000313" key="2">
    <source>
        <dbReference type="Proteomes" id="UP000585638"/>
    </source>
</evidence>
<dbReference type="RefSeq" id="WP_221338251.1">
    <property type="nucleotide sequence ID" value="NZ_JACHIR010000001.1"/>
</dbReference>
<dbReference type="Gene3D" id="3.40.50.300">
    <property type="entry name" value="P-loop containing nucleotide triphosphate hydrolases"/>
    <property type="match status" value="1"/>
</dbReference>
<comment type="caution">
    <text evidence="1">The sequence shown here is derived from an EMBL/GenBank/DDBJ whole genome shotgun (WGS) entry which is preliminary data.</text>
</comment>
<dbReference type="Pfam" id="PF13671">
    <property type="entry name" value="AAA_33"/>
    <property type="match status" value="1"/>
</dbReference>
<dbReference type="EMBL" id="JACHIR010000001">
    <property type="protein sequence ID" value="MBB5896234.1"/>
    <property type="molecule type" value="Genomic_DNA"/>
</dbReference>
<dbReference type="AlphaFoldDB" id="A0A7W9KPA4"/>
<protein>
    <submittedName>
        <fullName evidence="1">Putative kinase</fullName>
    </submittedName>
</protein>
<evidence type="ECO:0000313" key="1">
    <source>
        <dbReference type="EMBL" id="MBB5896234.1"/>
    </source>
</evidence>
<keyword evidence="1" id="KW-0808">Transferase</keyword>
<name>A0A7W9KPA4_9PSEU</name>
<dbReference type="SUPFAM" id="SSF52540">
    <property type="entry name" value="P-loop containing nucleoside triphosphate hydrolases"/>
    <property type="match status" value="1"/>
</dbReference>
<sequence>MSASGRADTAPPHRRSGCLIIVCGLPGSGKTTHARRLAAQRGGVRLAPDEWMSALGVNLWDSAMRERVETLQWALAKDVLRAGVTVVVEWGTWSRAERDTLRVEAKELGASVELLYLDVPVDELWRRVQGRGSEDPPITRSDLDAWSRAFQPPDEAETRLYDAHLG</sequence>
<dbReference type="GO" id="GO:0016301">
    <property type="term" value="F:kinase activity"/>
    <property type="evidence" value="ECO:0007669"/>
    <property type="project" value="UniProtKB-KW"/>
</dbReference>
<keyword evidence="1" id="KW-0418">Kinase</keyword>
<organism evidence="1 2">
    <name type="scientific">Kutzneria kofuensis</name>
    <dbReference type="NCBI Taxonomy" id="103725"/>
    <lineage>
        <taxon>Bacteria</taxon>
        <taxon>Bacillati</taxon>
        <taxon>Actinomycetota</taxon>
        <taxon>Actinomycetes</taxon>
        <taxon>Pseudonocardiales</taxon>
        <taxon>Pseudonocardiaceae</taxon>
        <taxon>Kutzneria</taxon>
    </lineage>
</organism>
<reference evidence="1 2" key="1">
    <citation type="submission" date="2020-08" db="EMBL/GenBank/DDBJ databases">
        <title>Sequencing the genomes of 1000 actinobacteria strains.</title>
        <authorList>
            <person name="Klenk H.-P."/>
        </authorList>
    </citation>
    <scope>NUCLEOTIDE SEQUENCE [LARGE SCALE GENOMIC DNA]</scope>
    <source>
        <strain evidence="1 2">DSM 43851</strain>
    </source>
</reference>
<accession>A0A7W9KPA4</accession>
<dbReference type="Proteomes" id="UP000585638">
    <property type="component" value="Unassembled WGS sequence"/>
</dbReference>
<gene>
    <name evidence="1" type="ORF">BJ998_007430</name>
</gene>